<dbReference type="InterPro" id="IPR009677">
    <property type="entry name" value="DUF1266"/>
</dbReference>
<reference evidence="3" key="1">
    <citation type="journal article" date="2019" name="Int. J. Syst. Evol. Microbiol.">
        <title>The Global Catalogue of Microorganisms (GCM) 10K type strain sequencing project: providing services to taxonomists for standard genome sequencing and annotation.</title>
        <authorList>
            <consortium name="The Broad Institute Genomics Platform"/>
            <consortium name="The Broad Institute Genome Sequencing Center for Infectious Disease"/>
            <person name="Wu L."/>
            <person name="Ma J."/>
        </authorList>
    </citation>
    <scope>NUCLEOTIDE SEQUENCE [LARGE SCALE GENOMIC DNA]</scope>
    <source>
        <strain evidence="3">CGMCC 4.7382</strain>
    </source>
</reference>
<accession>A0ABW2KHD4</accession>
<dbReference type="EMBL" id="JBHTBH010000006">
    <property type="protein sequence ID" value="MFC7328798.1"/>
    <property type="molecule type" value="Genomic_DNA"/>
</dbReference>
<name>A0ABW2KHD4_9ACTN</name>
<evidence type="ECO:0000313" key="2">
    <source>
        <dbReference type="EMBL" id="MFC7328798.1"/>
    </source>
</evidence>
<sequence length="215" mass="24411">MDILFLVRTLLVMAFGRPAKTKYRTPLTTHQLWMVSLAGILAERTPGRSHTLLYPTRRIDRRNPKLRLSESWDITDQASMLATLDFLATTGHRGAYAARIGHPPLAWDIMRYADITRYGFAAGYIDEPTAWRLLARVAGPAAQTYPSWQAYADDFLRGRQVWLGGLVGGKYEDWAVSQQETVDAARKLLDPANTDSPWQRVPWEAIYRPDAPLPR</sequence>
<protein>
    <submittedName>
        <fullName evidence="2">DUF1266 domain-containing protein</fullName>
    </submittedName>
</protein>
<feature type="domain" description="DUF1266" evidence="1">
    <location>
        <begin position="105"/>
        <end position="203"/>
    </location>
</feature>
<keyword evidence="3" id="KW-1185">Reference proteome</keyword>
<organism evidence="2 3">
    <name type="scientific">Marinactinospora rubrisoli</name>
    <dbReference type="NCBI Taxonomy" id="2715399"/>
    <lineage>
        <taxon>Bacteria</taxon>
        <taxon>Bacillati</taxon>
        <taxon>Actinomycetota</taxon>
        <taxon>Actinomycetes</taxon>
        <taxon>Streptosporangiales</taxon>
        <taxon>Nocardiopsidaceae</taxon>
        <taxon>Marinactinospora</taxon>
    </lineage>
</organism>
<proteinExistence type="predicted"/>
<comment type="caution">
    <text evidence="2">The sequence shown here is derived from an EMBL/GenBank/DDBJ whole genome shotgun (WGS) entry which is preliminary data.</text>
</comment>
<dbReference type="Proteomes" id="UP001596540">
    <property type="component" value="Unassembled WGS sequence"/>
</dbReference>
<dbReference type="Pfam" id="PF06889">
    <property type="entry name" value="DUF1266"/>
    <property type="match status" value="1"/>
</dbReference>
<evidence type="ECO:0000259" key="1">
    <source>
        <dbReference type="Pfam" id="PF06889"/>
    </source>
</evidence>
<evidence type="ECO:0000313" key="3">
    <source>
        <dbReference type="Proteomes" id="UP001596540"/>
    </source>
</evidence>
<dbReference type="RefSeq" id="WP_379871456.1">
    <property type="nucleotide sequence ID" value="NZ_JBHTBH010000006.1"/>
</dbReference>
<gene>
    <name evidence="2" type="ORF">ACFQRF_13690</name>
</gene>